<accession>A0AAN7USV9</accession>
<dbReference type="AlphaFoldDB" id="A0AAN7USV9"/>
<feature type="transmembrane region" description="Helical" evidence="1">
    <location>
        <begin position="12"/>
        <end position="30"/>
    </location>
</feature>
<keyword evidence="3" id="KW-1185">Reference proteome</keyword>
<sequence length="90" mass="10396">MNVPKPHIRRDAVLGITDVGLVIFGIIKYVQIAVLRMAPPFRVITSMSRLRKNLYIRRINHHDDNVRVMCPHSNIKHKLLLASKDIADFQ</sequence>
<comment type="caution">
    <text evidence="2">The sequence shown here is derived from an EMBL/GenBank/DDBJ whole genome shotgun (WGS) entry which is preliminary data.</text>
</comment>
<keyword evidence="1" id="KW-1133">Transmembrane helix</keyword>
<evidence type="ECO:0000313" key="2">
    <source>
        <dbReference type="EMBL" id="KAK5632236.1"/>
    </source>
</evidence>
<gene>
    <name evidence="2" type="ORF">RRF57_007950</name>
</gene>
<keyword evidence="1" id="KW-0472">Membrane</keyword>
<name>A0AAN7USV9_9PEZI</name>
<evidence type="ECO:0000256" key="1">
    <source>
        <dbReference type="SAM" id="Phobius"/>
    </source>
</evidence>
<protein>
    <submittedName>
        <fullName evidence="2">Uncharacterized protein</fullName>
    </submittedName>
</protein>
<keyword evidence="1" id="KW-0812">Transmembrane</keyword>
<evidence type="ECO:0000313" key="3">
    <source>
        <dbReference type="Proteomes" id="UP001305414"/>
    </source>
</evidence>
<proteinExistence type="predicted"/>
<organism evidence="2 3">
    <name type="scientific">Xylaria bambusicola</name>
    <dbReference type="NCBI Taxonomy" id="326684"/>
    <lineage>
        <taxon>Eukaryota</taxon>
        <taxon>Fungi</taxon>
        <taxon>Dikarya</taxon>
        <taxon>Ascomycota</taxon>
        <taxon>Pezizomycotina</taxon>
        <taxon>Sordariomycetes</taxon>
        <taxon>Xylariomycetidae</taxon>
        <taxon>Xylariales</taxon>
        <taxon>Xylariaceae</taxon>
        <taxon>Xylaria</taxon>
    </lineage>
</organism>
<dbReference type="Proteomes" id="UP001305414">
    <property type="component" value="Unassembled WGS sequence"/>
</dbReference>
<dbReference type="EMBL" id="JAWHQM010000023">
    <property type="protein sequence ID" value="KAK5632236.1"/>
    <property type="molecule type" value="Genomic_DNA"/>
</dbReference>
<reference evidence="2 3" key="1">
    <citation type="submission" date="2023-10" db="EMBL/GenBank/DDBJ databases">
        <title>Draft genome sequence of Xylaria bambusicola isolate GMP-LS, the root and basal stem rot pathogen of sugarcane in Indonesia.</title>
        <authorList>
            <person name="Selvaraj P."/>
            <person name="Muralishankar V."/>
            <person name="Muruganantham S."/>
            <person name="Sp S."/>
            <person name="Haryani S."/>
            <person name="Lau K.J.X."/>
            <person name="Naqvi N.I."/>
        </authorList>
    </citation>
    <scope>NUCLEOTIDE SEQUENCE [LARGE SCALE GENOMIC DNA]</scope>
    <source>
        <strain evidence="2">GMP-LS</strain>
    </source>
</reference>